<dbReference type="GO" id="GO:0033214">
    <property type="term" value="P:siderophore-iron import into cell"/>
    <property type="evidence" value="ECO:0007669"/>
    <property type="project" value="TreeGrafter"/>
</dbReference>
<evidence type="ECO:0000256" key="8">
    <source>
        <dbReference type="SAM" id="Phobius"/>
    </source>
</evidence>
<feature type="transmembrane region" description="Helical" evidence="8">
    <location>
        <begin position="136"/>
        <end position="161"/>
    </location>
</feature>
<evidence type="ECO:0008006" key="10">
    <source>
        <dbReference type="Google" id="ProtNLM"/>
    </source>
</evidence>
<proteinExistence type="inferred from homology"/>
<evidence type="ECO:0000313" key="9">
    <source>
        <dbReference type="EMBL" id="SVC14626.1"/>
    </source>
</evidence>
<dbReference type="EMBL" id="UINC01075945">
    <property type="protein sequence ID" value="SVC14626.1"/>
    <property type="molecule type" value="Genomic_DNA"/>
</dbReference>
<keyword evidence="6 8" id="KW-1133">Transmembrane helix</keyword>
<organism evidence="9">
    <name type="scientific">marine metagenome</name>
    <dbReference type="NCBI Taxonomy" id="408172"/>
    <lineage>
        <taxon>unclassified sequences</taxon>
        <taxon>metagenomes</taxon>
        <taxon>ecological metagenomes</taxon>
    </lineage>
</organism>
<evidence type="ECO:0000256" key="5">
    <source>
        <dbReference type="ARBA" id="ARBA00022692"/>
    </source>
</evidence>
<evidence type="ECO:0000256" key="2">
    <source>
        <dbReference type="ARBA" id="ARBA00007935"/>
    </source>
</evidence>
<dbReference type="Gene3D" id="1.10.3470.10">
    <property type="entry name" value="ABC transporter involved in vitamin B12 uptake, BtuC"/>
    <property type="match status" value="1"/>
</dbReference>
<comment type="similarity">
    <text evidence="2">Belongs to the binding-protein-dependent transport system permease family. FecCD subfamily.</text>
</comment>
<keyword evidence="5 8" id="KW-0812">Transmembrane</keyword>
<keyword evidence="4" id="KW-1003">Cell membrane</keyword>
<feature type="transmembrane region" description="Helical" evidence="8">
    <location>
        <begin position="173"/>
        <end position="194"/>
    </location>
</feature>
<feature type="transmembrane region" description="Helical" evidence="8">
    <location>
        <begin position="75"/>
        <end position="92"/>
    </location>
</feature>
<dbReference type="PANTHER" id="PTHR30472:SF1">
    <property type="entry name" value="FE(3+) DICITRATE TRANSPORT SYSTEM PERMEASE PROTEIN FECC-RELATED"/>
    <property type="match status" value="1"/>
</dbReference>
<evidence type="ECO:0000256" key="3">
    <source>
        <dbReference type="ARBA" id="ARBA00022448"/>
    </source>
</evidence>
<reference evidence="9" key="1">
    <citation type="submission" date="2018-05" db="EMBL/GenBank/DDBJ databases">
        <authorList>
            <person name="Lanie J.A."/>
            <person name="Ng W.-L."/>
            <person name="Kazmierczak K.M."/>
            <person name="Andrzejewski T.M."/>
            <person name="Davidsen T.M."/>
            <person name="Wayne K.J."/>
            <person name="Tettelin H."/>
            <person name="Glass J.I."/>
            <person name="Rusch D."/>
            <person name="Podicherti R."/>
            <person name="Tsui H.-C.T."/>
            <person name="Winkler M.E."/>
        </authorList>
    </citation>
    <scope>NUCLEOTIDE SEQUENCE</scope>
</reference>
<dbReference type="InterPro" id="IPR037294">
    <property type="entry name" value="ABC_BtuC-like"/>
</dbReference>
<dbReference type="PANTHER" id="PTHR30472">
    <property type="entry name" value="FERRIC ENTEROBACTIN TRANSPORT SYSTEM PERMEASE PROTEIN"/>
    <property type="match status" value="1"/>
</dbReference>
<dbReference type="GO" id="GO:0022857">
    <property type="term" value="F:transmembrane transporter activity"/>
    <property type="evidence" value="ECO:0007669"/>
    <property type="project" value="InterPro"/>
</dbReference>
<comment type="subcellular location">
    <subcellularLocation>
        <location evidence="1">Cell membrane</location>
        <topology evidence="1">Multi-pass membrane protein</topology>
    </subcellularLocation>
</comment>
<dbReference type="SUPFAM" id="SSF81345">
    <property type="entry name" value="ABC transporter involved in vitamin B12 uptake, BtuC"/>
    <property type="match status" value="1"/>
</dbReference>
<accession>A0A382JSB0</accession>
<keyword evidence="3" id="KW-0813">Transport</keyword>
<feature type="transmembrane region" description="Helical" evidence="8">
    <location>
        <begin position="324"/>
        <end position="347"/>
    </location>
</feature>
<dbReference type="AlphaFoldDB" id="A0A382JSB0"/>
<dbReference type="CDD" id="cd06550">
    <property type="entry name" value="TM_ABC_iron-siderophores_like"/>
    <property type="match status" value="1"/>
</dbReference>
<dbReference type="GO" id="GO:0005886">
    <property type="term" value="C:plasma membrane"/>
    <property type="evidence" value="ECO:0007669"/>
    <property type="project" value="UniProtKB-SubCell"/>
</dbReference>
<protein>
    <recommendedName>
        <fullName evidence="10">Iron ABC transporter permease</fullName>
    </recommendedName>
</protein>
<gene>
    <name evidence="9" type="ORF">METZ01_LOCUS267480</name>
</gene>
<name>A0A382JSB0_9ZZZZ</name>
<dbReference type="InterPro" id="IPR000522">
    <property type="entry name" value="ABC_transptr_permease_BtuC"/>
</dbReference>
<dbReference type="FunFam" id="1.10.3470.10:FF:000001">
    <property type="entry name" value="Vitamin B12 ABC transporter permease BtuC"/>
    <property type="match status" value="1"/>
</dbReference>
<dbReference type="Pfam" id="PF01032">
    <property type="entry name" value="FecCD"/>
    <property type="match status" value="1"/>
</dbReference>
<feature type="transmembrane region" description="Helical" evidence="8">
    <location>
        <begin position="20"/>
        <end position="43"/>
    </location>
</feature>
<feature type="transmembrane region" description="Helical" evidence="8">
    <location>
        <begin position="221"/>
        <end position="244"/>
    </location>
</feature>
<evidence type="ECO:0000256" key="4">
    <source>
        <dbReference type="ARBA" id="ARBA00022475"/>
    </source>
</evidence>
<feature type="transmembrane region" description="Helical" evidence="8">
    <location>
        <begin position="265"/>
        <end position="288"/>
    </location>
</feature>
<evidence type="ECO:0000256" key="7">
    <source>
        <dbReference type="ARBA" id="ARBA00023136"/>
    </source>
</evidence>
<feature type="transmembrane region" description="Helical" evidence="8">
    <location>
        <begin position="104"/>
        <end position="124"/>
    </location>
</feature>
<keyword evidence="7 8" id="KW-0472">Membrane</keyword>
<evidence type="ECO:0000256" key="1">
    <source>
        <dbReference type="ARBA" id="ARBA00004651"/>
    </source>
</evidence>
<evidence type="ECO:0000256" key="6">
    <source>
        <dbReference type="ARBA" id="ARBA00022989"/>
    </source>
</evidence>
<sequence length="356" mass="37300">MTNATNSMENRRVGRSLHYLRAFVISGVVLIIGLLLSTTIGAVEGVDAKVFFLSLFQYDGSVEHLIMRTLRMPRAALGALVGANLAIAGLLMQGISRNPLASPGIFGVNAGASLFVALAFTSIYGAPMVSSITIPFFGPLGIVPVAFLGAAFGGILVYFLGGVASGRVNPVRLVLAGVAVSTLLASLMKGTIILQDENTDSLVYWLAGAVDGSDWNDVRTILPWTMVGLGITAYLAISLNLLALGEDVAVGLGRNIHVIRTIGGLGIICVAGSAVAVAGPITFVGLIVPHICRRLIGVDHRVLLVLAPVLGAAMMVYSDILARFIAFPFESPVGIVTALVGGPYFLYLTQRARIDR</sequence>